<protein>
    <submittedName>
        <fullName evidence="2">Uncharacterized protein</fullName>
    </submittedName>
</protein>
<feature type="compositionally biased region" description="Low complexity" evidence="1">
    <location>
        <begin position="12"/>
        <end position="22"/>
    </location>
</feature>
<gene>
    <name evidence="2" type="ORF">MUCCIDRAFT_183063</name>
</gene>
<dbReference type="EMBL" id="AMYB01000002">
    <property type="protein sequence ID" value="OAD06573.1"/>
    <property type="molecule type" value="Genomic_DNA"/>
</dbReference>
<reference evidence="2 3" key="1">
    <citation type="submission" date="2015-06" db="EMBL/GenBank/DDBJ databases">
        <title>Expansion of signal transduction pathways in fungi by whole-genome duplication.</title>
        <authorList>
            <consortium name="DOE Joint Genome Institute"/>
            <person name="Corrochano L.M."/>
            <person name="Kuo A."/>
            <person name="Marcet-Houben M."/>
            <person name="Polaino S."/>
            <person name="Salamov A."/>
            <person name="Villalobos J.M."/>
            <person name="Alvarez M.I."/>
            <person name="Avalos J."/>
            <person name="Benito E.P."/>
            <person name="Benoit I."/>
            <person name="Burger G."/>
            <person name="Camino L.P."/>
            <person name="Canovas D."/>
            <person name="Cerda-Olmedo E."/>
            <person name="Cheng J.-F."/>
            <person name="Dominguez A."/>
            <person name="Elias M."/>
            <person name="Eslava A.P."/>
            <person name="Glaser F."/>
            <person name="Grimwood J."/>
            <person name="Gutierrez G."/>
            <person name="Heitman J."/>
            <person name="Henrissat B."/>
            <person name="Iturriaga E.A."/>
            <person name="Lang B.F."/>
            <person name="Lavin J.L."/>
            <person name="Lee S."/>
            <person name="Li W."/>
            <person name="Lindquist E."/>
            <person name="Lopez-Garcia S."/>
            <person name="Luque E.M."/>
            <person name="Marcos A.T."/>
            <person name="Martin J."/>
            <person name="Mccluskey K."/>
            <person name="Medina H.R."/>
            <person name="Miralles-Duran A."/>
            <person name="Miyazaki A."/>
            <person name="Munoz-Torres E."/>
            <person name="Oguiza J.A."/>
            <person name="Ohm R."/>
            <person name="Olmedo M."/>
            <person name="Orejas M."/>
            <person name="Ortiz-Castellanos L."/>
            <person name="Pisabarro A.G."/>
            <person name="Rodriguez-Romero J."/>
            <person name="Ruiz-Herrera J."/>
            <person name="Ruiz-Vazquez R."/>
            <person name="Sanz C."/>
            <person name="Schackwitz W."/>
            <person name="Schmutz J."/>
            <person name="Shahriari M."/>
            <person name="Shelest E."/>
            <person name="Silva-Franco F."/>
            <person name="Soanes D."/>
            <person name="Syed K."/>
            <person name="Tagua V.G."/>
            <person name="Talbot N.J."/>
            <person name="Thon M."/>
            <person name="De Vries R.P."/>
            <person name="Wiebenga A."/>
            <person name="Yadav J.S."/>
            <person name="Braun E.L."/>
            <person name="Baker S."/>
            <person name="Garre V."/>
            <person name="Horwitz B."/>
            <person name="Torres-Martinez S."/>
            <person name="Idnurm A."/>
            <person name="Herrera-Estrella A."/>
            <person name="Gabaldon T."/>
            <person name="Grigoriev I.V."/>
        </authorList>
    </citation>
    <scope>NUCLEOTIDE SEQUENCE [LARGE SCALE GENOMIC DNA]</scope>
    <source>
        <strain evidence="2 3">CBS 277.49</strain>
    </source>
</reference>
<accession>A0A168NPY1</accession>
<dbReference type="VEuPathDB" id="FungiDB:MUCCIDRAFT_183063"/>
<evidence type="ECO:0000313" key="3">
    <source>
        <dbReference type="Proteomes" id="UP000077051"/>
    </source>
</evidence>
<proteinExistence type="predicted"/>
<organism evidence="2 3">
    <name type="scientific">Mucor lusitanicus CBS 277.49</name>
    <dbReference type="NCBI Taxonomy" id="747725"/>
    <lineage>
        <taxon>Eukaryota</taxon>
        <taxon>Fungi</taxon>
        <taxon>Fungi incertae sedis</taxon>
        <taxon>Mucoromycota</taxon>
        <taxon>Mucoromycotina</taxon>
        <taxon>Mucoromycetes</taxon>
        <taxon>Mucorales</taxon>
        <taxon>Mucorineae</taxon>
        <taxon>Mucoraceae</taxon>
        <taxon>Mucor</taxon>
    </lineage>
</organism>
<keyword evidence="3" id="KW-1185">Reference proteome</keyword>
<evidence type="ECO:0000313" key="2">
    <source>
        <dbReference type="EMBL" id="OAD06573.1"/>
    </source>
</evidence>
<dbReference type="AlphaFoldDB" id="A0A168NPY1"/>
<evidence type="ECO:0000256" key="1">
    <source>
        <dbReference type="SAM" id="MobiDB-lite"/>
    </source>
</evidence>
<name>A0A168NPY1_MUCCL</name>
<sequence>MNVVAPCPLKPSSTGRSSSNSSRADYCWAGFYDKINLDDVQDACMEIQQILQYQSHQQQQPQQIARTGNPLVQDSSFIPLHQAVSQLQVSRTSEIKRPRSFSVGDPPRNHQYLMQPTASHCKPIF</sequence>
<dbReference type="Proteomes" id="UP000077051">
    <property type="component" value="Unassembled WGS sequence"/>
</dbReference>
<comment type="caution">
    <text evidence="2">The sequence shown here is derived from an EMBL/GenBank/DDBJ whole genome shotgun (WGS) entry which is preliminary data.</text>
</comment>
<feature type="region of interest" description="Disordered" evidence="1">
    <location>
        <begin position="1"/>
        <end position="22"/>
    </location>
</feature>
<dbReference type="OrthoDB" id="2267423at2759"/>